<sequence>MHASFMFCCAKGHIISKDYKCGDALIQLESSLLIHIHSNEVKVRILRHIMNCQSVLPVQVQAGGVLVTAPDRLRTFQTVSNHRIRALTVCRPTRKPWSRRARRLLNHPPPRARSSQSRLRGEGGVTAPPRAPQGLPPSPAGVLLQISCLS</sequence>
<reference evidence="2" key="1">
    <citation type="journal article" date="2023" name="Science">
        <title>Genome structures resolve the early diversification of teleost fishes.</title>
        <authorList>
            <person name="Parey E."/>
            <person name="Louis A."/>
            <person name="Montfort J."/>
            <person name="Bouchez O."/>
            <person name="Roques C."/>
            <person name="Iampietro C."/>
            <person name="Lluch J."/>
            <person name="Castinel A."/>
            <person name="Donnadieu C."/>
            <person name="Desvignes T."/>
            <person name="Floi Bucao C."/>
            <person name="Jouanno E."/>
            <person name="Wen M."/>
            <person name="Mejri S."/>
            <person name="Dirks R."/>
            <person name="Jansen H."/>
            <person name="Henkel C."/>
            <person name="Chen W.J."/>
            <person name="Zahm M."/>
            <person name="Cabau C."/>
            <person name="Klopp C."/>
            <person name="Thompson A.W."/>
            <person name="Robinson-Rechavi M."/>
            <person name="Braasch I."/>
            <person name="Lecointre G."/>
            <person name="Bobe J."/>
            <person name="Postlethwait J.H."/>
            <person name="Berthelot C."/>
            <person name="Roest Crollius H."/>
            <person name="Guiguen Y."/>
        </authorList>
    </citation>
    <scope>NUCLEOTIDE SEQUENCE</scope>
    <source>
        <strain evidence="2">WJC10195</strain>
    </source>
</reference>
<comment type="caution">
    <text evidence="2">The sequence shown here is derived from an EMBL/GenBank/DDBJ whole genome shotgun (WGS) entry which is preliminary data.</text>
</comment>
<feature type="region of interest" description="Disordered" evidence="1">
    <location>
        <begin position="98"/>
        <end position="139"/>
    </location>
</feature>
<name>A0A9Q1F2F0_SYNKA</name>
<dbReference type="EMBL" id="JAINUF010000009">
    <property type="protein sequence ID" value="KAJ8349696.1"/>
    <property type="molecule type" value="Genomic_DNA"/>
</dbReference>
<dbReference type="Proteomes" id="UP001152622">
    <property type="component" value="Chromosome 9"/>
</dbReference>
<gene>
    <name evidence="2" type="ORF">SKAU_G00248260</name>
</gene>
<keyword evidence="3" id="KW-1185">Reference proteome</keyword>
<evidence type="ECO:0000313" key="2">
    <source>
        <dbReference type="EMBL" id="KAJ8349696.1"/>
    </source>
</evidence>
<organism evidence="2 3">
    <name type="scientific">Synaphobranchus kaupii</name>
    <name type="common">Kaup's arrowtooth eel</name>
    <dbReference type="NCBI Taxonomy" id="118154"/>
    <lineage>
        <taxon>Eukaryota</taxon>
        <taxon>Metazoa</taxon>
        <taxon>Chordata</taxon>
        <taxon>Craniata</taxon>
        <taxon>Vertebrata</taxon>
        <taxon>Euteleostomi</taxon>
        <taxon>Actinopterygii</taxon>
        <taxon>Neopterygii</taxon>
        <taxon>Teleostei</taxon>
        <taxon>Anguilliformes</taxon>
        <taxon>Synaphobranchidae</taxon>
        <taxon>Synaphobranchus</taxon>
    </lineage>
</organism>
<feature type="compositionally biased region" description="Pro residues" evidence="1">
    <location>
        <begin position="129"/>
        <end position="139"/>
    </location>
</feature>
<dbReference type="AlphaFoldDB" id="A0A9Q1F2F0"/>
<protein>
    <submittedName>
        <fullName evidence="2">Uncharacterized protein</fullName>
    </submittedName>
</protein>
<evidence type="ECO:0000313" key="3">
    <source>
        <dbReference type="Proteomes" id="UP001152622"/>
    </source>
</evidence>
<accession>A0A9Q1F2F0</accession>
<evidence type="ECO:0000256" key="1">
    <source>
        <dbReference type="SAM" id="MobiDB-lite"/>
    </source>
</evidence>
<proteinExistence type="predicted"/>